<evidence type="ECO:0000256" key="10">
    <source>
        <dbReference type="ARBA" id="ARBA00047899"/>
    </source>
</evidence>
<dbReference type="GO" id="GO:0004674">
    <property type="term" value="F:protein serine/threonine kinase activity"/>
    <property type="evidence" value="ECO:0007669"/>
    <property type="project" value="UniProtKB-KW"/>
</dbReference>
<evidence type="ECO:0000256" key="13">
    <source>
        <dbReference type="SAM" id="MobiDB-lite"/>
    </source>
</evidence>
<organism evidence="15 16">
    <name type="scientific">Fusarium zealandicum</name>
    <dbReference type="NCBI Taxonomy" id="1053134"/>
    <lineage>
        <taxon>Eukaryota</taxon>
        <taxon>Fungi</taxon>
        <taxon>Dikarya</taxon>
        <taxon>Ascomycota</taxon>
        <taxon>Pezizomycotina</taxon>
        <taxon>Sordariomycetes</taxon>
        <taxon>Hypocreomycetidae</taxon>
        <taxon>Hypocreales</taxon>
        <taxon>Nectriaceae</taxon>
        <taxon>Fusarium</taxon>
        <taxon>Fusarium staphyleae species complex</taxon>
    </lineage>
</organism>
<dbReference type="InterPro" id="IPR000719">
    <property type="entry name" value="Prot_kinase_dom"/>
</dbReference>
<comment type="subcellular location">
    <subcellularLocation>
        <location evidence="1">Bud neck</location>
    </subcellularLocation>
</comment>
<dbReference type="PROSITE" id="PS00107">
    <property type="entry name" value="PROTEIN_KINASE_ATP"/>
    <property type="match status" value="1"/>
</dbReference>
<dbReference type="GO" id="GO:0005524">
    <property type="term" value="F:ATP binding"/>
    <property type="evidence" value="ECO:0007669"/>
    <property type="project" value="UniProtKB-UniRule"/>
</dbReference>
<dbReference type="Proteomes" id="UP000635477">
    <property type="component" value="Unassembled WGS sequence"/>
</dbReference>
<keyword evidence="4" id="KW-0723">Serine/threonine-protein kinase</keyword>
<feature type="compositionally biased region" description="Basic and acidic residues" evidence="13">
    <location>
        <begin position="680"/>
        <end position="690"/>
    </location>
</feature>
<dbReference type="InterPro" id="IPR017441">
    <property type="entry name" value="Protein_kinase_ATP_BS"/>
</dbReference>
<dbReference type="GO" id="GO:0005940">
    <property type="term" value="C:septin ring"/>
    <property type="evidence" value="ECO:0007669"/>
    <property type="project" value="UniProtKB-ARBA"/>
</dbReference>
<evidence type="ECO:0000313" key="15">
    <source>
        <dbReference type="EMBL" id="KAF4971619.1"/>
    </source>
</evidence>
<dbReference type="GO" id="GO:0005935">
    <property type="term" value="C:cellular bud neck"/>
    <property type="evidence" value="ECO:0007669"/>
    <property type="project" value="UniProtKB-SubCell"/>
</dbReference>
<reference evidence="15" key="2">
    <citation type="submission" date="2020-05" db="EMBL/GenBank/DDBJ databases">
        <authorList>
            <person name="Kim H.-S."/>
            <person name="Proctor R.H."/>
            <person name="Brown D.W."/>
        </authorList>
    </citation>
    <scope>NUCLEOTIDE SEQUENCE</scope>
    <source>
        <strain evidence="15">NRRL 22465</strain>
    </source>
</reference>
<evidence type="ECO:0000256" key="2">
    <source>
        <dbReference type="ARBA" id="ARBA00010791"/>
    </source>
</evidence>
<evidence type="ECO:0000313" key="16">
    <source>
        <dbReference type="Proteomes" id="UP000635477"/>
    </source>
</evidence>
<evidence type="ECO:0000256" key="1">
    <source>
        <dbReference type="ARBA" id="ARBA00004266"/>
    </source>
</evidence>
<keyword evidence="7 12" id="KW-0547">Nucleotide-binding</keyword>
<feature type="binding site" evidence="12">
    <location>
        <position position="146"/>
    </location>
    <ligand>
        <name>ATP</name>
        <dbReference type="ChEBI" id="CHEBI:30616"/>
    </ligand>
</feature>
<dbReference type="Gene3D" id="3.30.310.220">
    <property type="entry name" value="Fungal kinase associated-1 domain"/>
    <property type="match status" value="1"/>
</dbReference>
<reference evidence="15" key="1">
    <citation type="journal article" date="2020" name="BMC Genomics">
        <title>Correction to: Identification and distribution of gene clusters required for synthesis of sphingolipid metabolism inhibitors in diverse species of the filamentous fungus Fusarium.</title>
        <authorList>
            <person name="Kim H.S."/>
            <person name="Lohmar J.M."/>
            <person name="Busman M."/>
            <person name="Brown D.W."/>
            <person name="Naumann T.A."/>
            <person name="Divon H.H."/>
            <person name="Lysoe E."/>
            <person name="Uhlig S."/>
            <person name="Proctor R.H."/>
        </authorList>
    </citation>
    <scope>NUCLEOTIDE SEQUENCE</scope>
    <source>
        <strain evidence="15">NRRL 22465</strain>
    </source>
</reference>
<evidence type="ECO:0000256" key="12">
    <source>
        <dbReference type="PROSITE-ProRule" id="PRU10141"/>
    </source>
</evidence>
<dbReference type="PROSITE" id="PS50011">
    <property type="entry name" value="PROTEIN_KINASE_DOM"/>
    <property type="match status" value="1"/>
</dbReference>
<proteinExistence type="inferred from homology"/>
<feature type="region of interest" description="Disordered" evidence="13">
    <location>
        <begin position="861"/>
        <end position="883"/>
    </location>
</feature>
<dbReference type="PANTHER" id="PTHR24346">
    <property type="entry name" value="MAP/MICROTUBULE AFFINITY-REGULATING KINASE"/>
    <property type="match status" value="1"/>
</dbReference>
<feature type="region of interest" description="Disordered" evidence="13">
    <location>
        <begin position="1"/>
        <end position="113"/>
    </location>
</feature>
<feature type="compositionally biased region" description="Polar residues" evidence="13">
    <location>
        <begin position="562"/>
        <end position="578"/>
    </location>
</feature>
<evidence type="ECO:0000256" key="11">
    <source>
        <dbReference type="ARBA" id="ARBA00048679"/>
    </source>
</evidence>
<evidence type="ECO:0000256" key="9">
    <source>
        <dbReference type="ARBA" id="ARBA00022840"/>
    </source>
</evidence>
<gene>
    <name evidence="15" type="ORF">FZEAL_9798</name>
</gene>
<feature type="compositionally biased region" description="Polar residues" evidence="13">
    <location>
        <begin position="14"/>
        <end position="27"/>
    </location>
</feature>
<dbReference type="CDD" id="cd14081">
    <property type="entry name" value="STKc_BRSK1_2"/>
    <property type="match status" value="1"/>
</dbReference>
<dbReference type="PANTHER" id="PTHR24346:SF110">
    <property type="entry name" value="NON-SPECIFIC SERINE_THREONINE PROTEIN KINASE"/>
    <property type="match status" value="1"/>
</dbReference>
<keyword evidence="16" id="KW-1185">Reference proteome</keyword>
<feature type="domain" description="Protein kinase" evidence="14">
    <location>
        <begin position="117"/>
        <end position="393"/>
    </location>
</feature>
<keyword evidence="8" id="KW-0418">Kinase</keyword>
<comment type="catalytic activity">
    <reaction evidence="10">
        <text>L-threonyl-[protein] + ATP = O-phospho-L-threonyl-[protein] + ADP + H(+)</text>
        <dbReference type="Rhea" id="RHEA:46608"/>
        <dbReference type="Rhea" id="RHEA-COMP:11060"/>
        <dbReference type="Rhea" id="RHEA-COMP:11605"/>
        <dbReference type="ChEBI" id="CHEBI:15378"/>
        <dbReference type="ChEBI" id="CHEBI:30013"/>
        <dbReference type="ChEBI" id="CHEBI:30616"/>
        <dbReference type="ChEBI" id="CHEBI:61977"/>
        <dbReference type="ChEBI" id="CHEBI:456216"/>
        <dbReference type="EC" id="2.7.11.1"/>
    </reaction>
</comment>
<dbReference type="AlphaFoldDB" id="A0A8H4U8Q0"/>
<feature type="region of interest" description="Disordered" evidence="13">
    <location>
        <begin position="530"/>
        <end position="703"/>
    </location>
</feature>
<evidence type="ECO:0000256" key="4">
    <source>
        <dbReference type="ARBA" id="ARBA00022527"/>
    </source>
</evidence>
<dbReference type="Gene3D" id="1.10.510.10">
    <property type="entry name" value="Transferase(Phosphotransferase) domain 1"/>
    <property type="match status" value="1"/>
</dbReference>
<feature type="compositionally biased region" description="Polar residues" evidence="13">
    <location>
        <begin position="650"/>
        <end position="666"/>
    </location>
</feature>
<comment type="similarity">
    <text evidence="2">Belongs to the protein kinase superfamily. CAMK Ser/Thr protein kinase family. NIM1 subfamily.</text>
</comment>
<evidence type="ECO:0000256" key="7">
    <source>
        <dbReference type="ARBA" id="ARBA00022741"/>
    </source>
</evidence>
<name>A0A8H4U8Q0_9HYPO</name>
<dbReference type="FunFam" id="1.10.510.10:FF:000394">
    <property type="entry name" value="Serine/threonine-protein kinase HSL1"/>
    <property type="match status" value="1"/>
</dbReference>
<evidence type="ECO:0000256" key="3">
    <source>
        <dbReference type="ARBA" id="ARBA00012513"/>
    </source>
</evidence>
<comment type="catalytic activity">
    <reaction evidence="11">
        <text>L-seryl-[protein] + ATP = O-phospho-L-seryl-[protein] + ADP + H(+)</text>
        <dbReference type="Rhea" id="RHEA:17989"/>
        <dbReference type="Rhea" id="RHEA-COMP:9863"/>
        <dbReference type="Rhea" id="RHEA-COMP:11604"/>
        <dbReference type="ChEBI" id="CHEBI:15378"/>
        <dbReference type="ChEBI" id="CHEBI:29999"/>
        <dbReference type="ChEBI" id="CHEBI:30616"/>
        <dbReference type="ChEBI" id="CHEBI:83421"/>
        <dbReference type="ChEBI" id="CHEBI:456216"/>
        <dbReference type="EC" id="2.7.11.1"/>
    </reaction>
</comment>
<keyword evidence="6" id="KW-0808">Transferase</keyword>
<dbReference type="PROSITE" id="PS00108">
    <property type="entry name" value="PROTEIN_KINASE_ST"/>
    <property type="match status" value="1"/>
</dbReference>
<dbReference type="SUPFAM" id="SSF56112">
    <property type="entry name" value="Protein kinase-like (PK-like)"/>
    <property type="match status" value="1"/>
</dbReference>
<sequence length="1272" mass="142596">MAETMVSAVRSPLSEASNRINSTYPTQDNHRCKPRYDQSTAPHVDDTPRASYGHPAAYFAGRPPPAQPQPTGPTAQPAPSLRPPQEMDDQRRHSGASYDSSGSSRSKKNYKTHIGPWQLGKTLGKGSSARVRLCRHTVTNQLAAVKIVNRRMAYLVQDSSLAALSKWDSSLPDQIDGEMRVPMAIEREVAILKLIEHPNIMKLYDIWENRSEVYLILEYIDQGDLFTFINAKGRLSEEVSVYFFRQMISAISYCHSFNICHRDLKPENILISADLQIKIADFGMAALHQTDTHQLATACGSPHYAAPELLKNRQYRGDRADIWSMGVILYAMLSATLPFDDPDLRVMMARTKKGQYEMPTFLSFEAEDLIRRMLQVNPDRRITLKEIWRHPLVQKYAYLDDLGDLHGQPPDTRKGFQYTPVPAKDVDSQLLRQLRSMWHMFSESDLKLKLTCDESNDQKAFYWLLYHYREKQLEDFQPELAHSMSDYHHMKPGVWKKRVSTCEFAQPRGNGHGRSISRFTVISNVAVSEPGGSYEQPQEARVLHSRDSQASQSRASVHRHSQAGSFTGQPTRLRSGSSARRGPMASIRNSTTGRLQSSRGSLSSLQSSRQGTPHARSLRHKRGVDFTHVRKRSTSTNRNRGSSTPPYVSEQGSTYQLEMVRSQTPDVPSLPSGMLSKPSHKAEPRKDSKPTRQSGLKPALGSRYDSDIFQEELRHFSSNIAKDCDEAFKSSLIEEDSIAGSLTELERAQHESTPFSITIDAPGDSAVDAEEMNKSFNGRPLPPLPSPMEYDGNSLAPTPIGSRPTTGDSYFEELHAEQVKVAQPVIVTRHAERRVVSAPVYTQRQKKAAALPCINETGTSNDKTRIVSAPPHTPTRNGGNKNRGIEYLSRVENSIRVVHSPSNQSPVKIPEPLNVRKKTPEVLVGQPVHPSPSCKVELGVRPSAESEGPATAASLGNSSLDAQAAMKKKKSSWFKRSSKAESEVCRESVDWQDCNSYTTSSDGKRSDSASTEVPTKKKAFNFTFWKSNKQRDSVMSIARPDDNARPSMEVRAANKTDPLLKTSQSKWHESGSGPVRNIEVKQNWLARLFRVKPAMSHLCMAISRRRARQEVAILLREWRKYGIRGVQVDKQRNIVFAKVAAKNYLNLKEVSFAAEVMTVIEHGKKQPLSIIRFTQERGAASSFHRVVDTMGLIFETRGLLVSDRSKQKMMIKTLNSQQEISSQTYYSYEGIGATNSRLYSYSQAVRVGNIIKCSGQGGWYNEGNINEKDLEG</sequence>
<dbReference type="InterPro" id="IPR011009">
    <property type="entry name" value="Kinase-like_dom_sf"/>
</dbReference>
<feature type="compositionally biased region" description="Low complexity" evidence="13">
    <location>
        <begin position="593"/>
        <end position="611"/>
    </location>
</feature>
<keyword evidence="5" id="KW-0597">Phosphoprotein</keyword>
<dbReference type="InterPro" id="IPR043024">
    <property type="entry name" value="KA1_sf_fungal"/>
</dbReference>
<dbReference type="InterPro" id="IPR031850">
    <property type="entry name" value="Fungal_KA1_dom"/>
</dbReference>
<dbReference type="InterPro" id="IPR008271">
    <property type="entry name" value="Ser/Thr_kinase_AS"/>
</dbReference>
<feature type="compositionally biased region" description="Low complexity" evidence="13">
    <location>
        <begin position="634"/>
        <end position="644"/>
    </location>
</feature>
<evidence type="ECO:0000256" key="8">
    <source>
        <dbReference type="ARBA" id="ARBA00022777"/>
    </source>
</evidence>
<evidence type="ECO:0000256" key="6">
    <source>
        <dbReference type="ARBA" id="ARBA00022679"/>
    </source>
</evidence>
<dbReference type="SMART" id="SM00220">
    <property type="entry name" value="S_TKc"/>
    <property type="match status" value="1"/>
</dbReference>
<dbReference type="GO" id="GO:0035556">
    <property type="term" value="P:intracellular signal transduction"/>
    <property type="evidence" value="ECO:0007669"/>
    <property type="project" value="TreeGrafter"/>
</dbReference>
<keyword evidence="9 12" id="KW-0067">ATP-binding</keyword>
<dbReference type="EMBL" id="JABEYC010000960">
    <property type="protein sequence ID" value="KAF4971619.1"/>
    <property type="molecule type" value="Genomic_DNA"/>
</dbReference>
<evidence type="ECO:0000259" key="14">
    <source>
        <dbReference type="PROSITE" id="PS50011"/>
    </source>
</evidence>
<dbReference type="Pfam" id="PF16797">
    <property type="entry name" value="Fungal_KA1"/>
    <property type="match status" value="1"/>
</dbReference>
<accession>A0A8H4U8Q0</accession>
<feature type="compositionally biased region" description="Pro residues" evidence="13">
    <location>
        <begin position="62"/>
        <end position="71"/>
    </location>
</feature>
<evidence type="ECO:0000256" key="5">
    <source>
        <dbReference type="ARBA" id="ARBA00022553"/>
    </source>
</evidence>
<dbReference type="EC" id="2.7.11.1" evidence="3"/>
<comment type="caution">
    <text evidence="15">The sequence shown here is derived from an EMBL/GenBank/DDBJ whole genome shotgun (WGS) entry which is preliminary data.</text>
</comment>
<protein>
    <recommendedName>
        <fullName evidence="3">non-specific serine/threonine protein kinase</fullName>
        <ecNumber evidence="3">2.7.11.1</ecNumber>
    </recommendedName>
</protein>
<dbReference type="Pfam" id="PF00069">
    <property type="entry name" value="Pkinase"/>
    <property type="match status" value="1"/>
</dbReference>
<feature type="compositionally biased region" description="Low complexity" evidence="13">
    <location>
        <begin position="95"/>
        <end position="104"/>
    </location>
</feature>
<dbReference type="OrthoDB" id="504170at2759"/>